<name>A0AAD9JPI6_9ANNE</name>
<protein>
    <recommendedName>
        <fullName evidence="4">CUB domain-containing protein</fullName>
    </recommendedName>
</protein>
<evidence type="ECO:0000259" key="4">
    <source>
        <dbReference type="PROSITE" id="PS01180"/>
    </source>
</evidence>
<evidence type="ECO:0000313" key="5">
    <source>
        <dbReference type="EMBL" id="KAK2157024.1"/>
    </source>
</evidence>
<feature type="domain" description="CUB" evidence="4">
    <location>
        <begin position="86"/>
        <end position="200"/>
    </location>
</feature>
<accession>A0AAD9JPI6</accession>
<evidence type="ECO:0000313" key="6">
    <source>
        <dbReference type="Proteomes" id="UP001208570"/>
    </source>
</evidence>
<dbReference type="InterPro" id="IPR000859">
    <property type="entry name" value="CUB_dom"/>
</dbReference>
<comment type="caution">
    <text evidence="2">Lacks conserved residue(s) required for the propagation of feature annotation.</text>
</comment>
<keyword evidence="6" id="KW-1185">Reference proteome</keyword>
<dbReference type="InterPro" id="IPR035914">
    <property type="entry name" value="Sperma_CUB_dom_sf"/>
</dbReference>
<sequence length="355" mass="39725">METSILGRMEPGKCIPADRGNFGCEDDVLYLTDRWCSGRRSCEFYVLNKELMDANINCIGWLVYLRATYFCVQVTGLENGNCLPNEGRPLTNEQGVISSFLSRNIYCGTDSSPWKIEAKAGQTVEISLLDFKALSRSRSQSIATCSDTYGYIVEKTLNINHTICGQQKREHVIYRSKTNKVEIYVTSKKQANFILKYKASGCSDPEPPKHGWYKRNGNEAVIGCDSGDKEWRLTCSGTNWEGKMGTCLLPVASNVAEGQDDYLEPKSDNNSPNPTIKQEEPLIHIWETPLPDPTKPQTDQSSRTCTIHRTMQPGEKHLRTLTGGEMTSSGKPVVGSYYSPQTGHKYYVLGRDGQK</sequence>
<dbReference type="Gene3D" id="2.60.120.290">
    <property type="entry name" value="Spermadhesin, CUB domain"/>
    <property type="match status" value="1"/>
</dbReference>
<evidence type="ECO:0000256" key="3">
    <source>
        <dbReference type="SAM" id="MobiDB-lite"/>
    </source>
</evidence>
<dbReference type="SUPFAM" id="SSF49854">
    <property type="entry name" value="Spermadhesin, CUB domain"/>
    <property type="match status" value="1"/>
</dbReference>
<dbReference type="AlphaFoldDB" id="A0AAD9JPI6"/>
<reference evidence="5" key="1">
    <citation type="journal article" date="2023" name="Mol. Biol. Evol.">
        <title>Third-Generation Sequencing Reveals the Adaptive Role of the Epigenome in Three Deep-Sea Polychaetes.</title>
        <authorList>
            <person name="Perez M."/>
            <person name="Aroh O."/>
            <person name="Sun Y."/>
            <person name="Lan Y."/>
            <person name="Juniper S.K."/>
            <person name="Young C.R."/>
            <person name="Angers B."/>
            <person name="Qian P.Y."/>
        </authorList>
    </citation>
    <scope>NUCLEOTIDE SEQUENCE</scope>
    <source>
        <strain evidence="5">P08H-3</strain>
    </source>
</reference>
<keyword evidence="1" id="KW-1015">Disulfide bond</keyword>
<comment type="caution">
    <text evidence="5">The sequence shown here is derived from an EMBL/GenBank/DDBJ whole genome shotgun (WGS) entry which is preliminary data.</text>
</comment>
<dbReference type="CDD" id="cd22823">
    <property type="entry name" value="Gal_Rha_Lectin"/>
    <property type="match status" value="1"/>
</dbReference>
<feature type="region of interest" description="Disordered" evidence="3">
    <location>
        <begin position="288"/>
        <end position="337"/>
    </location>
</feature>
<dbReference type="Proteomes" id="UP001208570">
    <property type="component" value="Unassembled WGS sequence"/>
</dbReference>
<gene>
    <name evidence="5" type="ORF">LSH36_200g02032</name>
</gene>
<organism evidence="5 6">
    <name type="scientific">Paralvinella palmiformis</name>
    <dbReference type="NCBI Taxonomy" id="53620"/>
    <lineage>
        <taxon>Eukaryota</taxon>
        <taxon>Metazoa</taxon>
        <taxon>Spiralia</taxon>
        <taxon>Lophotrochozoa</taxon>
        <taxon>Annelida</taxon>
        <taxon>Polychaeta</taxon>
        <taxon>Sedentaria</taxon>
        <taxon>Canalipalpata</taxon>
        <taxon>Terebellida</taxon>
        <taxon>Terebelliformia</taxon>
        <taxon>Alvinellidae</taxon>
        <taxon>Paralvinella</taxon>
    </lineage>
</organism>
<proteinExistence type="predicted"/>
<evidence type="ECO:0000256" key="1">
    <source>
        <dbReference type="ARBA" id="ARBA00023157"/>
    </source>
</evidence>
<dbReference type="EMBL" id="JAODUP010000200">
    <property type="protein sequence ID" value="KAK2157024.1"/>
    <property type="molecule type" value="Genomic_DNA"/>
</dbReference>
<feature type="compositionally biased region" description="Polar residues" evidence="3">
    <location>
        <begin position="295"/>
        <end position="309"/>
    </location>
</feature>
<dbReference type="PROSITE" id="PS01180">
    <property type="entry name" value="CUB"/>
    <property type="match status" value="1"/>
</dbReference>
<evidence type="ECO:0000256" key="2">
    <source>
        <dbReference type="PROSITE-ProRule" id="PRU00059"/>
    </source>
</evidence>